<dbReference type="Proteomes" id="UP000199679">
    <property type="component" value="Chromosome I"/>
</dbReference>
<dbReference type="InterPro" id="IPR029044">
    <property type="entry name" value="Nucleotide-diphossugar_trans"/>
</dbReference>
<dbReference type="OrthoDB" id="9790005at2"/>
<dbReference type="PANTHER" id="PTHR43685:SF13">
    <property type="entry name" value="O ANTIGEN BIOSYNTHESIS RHAMNOSYLTRANSFERASE RFBN"/>
    <property type="match status" value="1"/>
</dbReference>
<evidence type="ECO:0000259" key="1">
    <source>
        <dbReference type="Pfam" id="PF00535"/>
    </source>
</evidence>
<dbReference type="InterPro" id="IPR001173">
    <property type="entry name" value="Glyco_trans_2-like"/>
</dbReference>
<name>A0A1H1YMU9_MUCMA</name>
<proteinExistence type="predicted"/>
<gene>
    <name evidence="2" type="ORF">SAMN05216490_2793</name>
</gene>
<dbReference type="EMBL" id="LT629740">
    <property type="protein sequence ID" value="SDT22807.1"/>
    <property type="molecule type" value="Genomic_DNA"/>
</dbReference>
<evidence type="ECO:0000313" key="2">
    <source>
        <dbReference type="EMBL" id="SDT22807.1"/>
    </source>
</evidence>
<keyword evidence="3" id="KW-1185">Reference proteome</keyword>
<feature type="domain" description="Glycosyltransferase 2-like" evidence="1">
    <location>
        <begin position="10"/>
        <end position="174"/>
    </location>
</feature>
<dbReference type="GO" id="GO:0044010">
    <property type="term" value="P:single-species biofilm formation"/>
    <property type="evidence" value="ECO:0007669"/>
    <property type="project" value="TreeGrafter"/>
</dbReference>
<organism evidence="2 3">
    <name type="scientific">Mucilaginibacter mallensis</name>
    <dbReference type="NCBI Taxonomy" id="652787"/>
    <lineage>
        <taxon>Bacteria</taxon>
        <taxon>Pseudomonadati</taxon>
        <taxon>Bacteroidota</taxon>
        <taxon>Sphingobacteriia</taxon>
        <taxon>Sphingobacteriales</taxon>
        <taxon>Sphingobacteriaceae</taxon>
        <taxon>Mucilaginibacter</taxon>
    </lineage>
</organism>
<sequence length="308" mass="34851">MTQQPTIALLIPTLNASKNWMSVLNSINEQTYNNIKKIIIDSGSTDDTIILAKKNGFLVNQISSSEFNHGATRQLLVDLSEDTDICVFLTQDAILASPDSIANIIKAFDDPQVGIAYGRQLPHKNAKALETHARLFNYPDSPEVVSMNDLNKKGFKIFFCSNSFSAYRRSTLQSVGGFPTDSIMGEDAIVAAKMLIAGYKKAYVADATVYHSHSYTLSEEFKRYFDTRVFHEQNKWLIDDFGKPTGEGFKFIKSELLYIIKHDKIRIVKSISSIFAKWLGYNSGGFFKKMPKSLVKKLSMHSFYWKQY</sequence>
<protein>
    <submittedName>
        <fullName evidence="2">Rhamnosyltransferase</fullName>
    </submittedName>
</protein>
<accession>A0A1H1YMU9</accession>
<dbReference type="AlphaFoldDB" id="A0A1H1YMU9"/>
<dbReference type="InterPro" id="IPR050834">
    <property type="entry name" value="Glycosyltransf_2"/>
</dbReference>
<dbReference type="Pfam" id="PF00535">
    <property type="entry name" value="Glycos_transf_2"/>
    <property type="match status" value="1"/>
</dbReference>
<dbReference type="SUPFAM" id="SSF53448">
    <property type="entry name" value="Nucleotide-diphospho-sugar transferases"/>
    <property type="match status" value="1"/>
</dbReference>
<keyword evidence="2" id="KW-0808">Transferase</keyword>
<dbReference type="PANTHER" id="PTHR43685">
    <property type="entry name" value="GLYCOSYLTRANSFERASE"/>
    <property type="match status" value="1"/>
</dbReference>
<dbReference type="GO" id="GO:0016740">
    <property type="term" value="F:transferase activity"/>
    <property type="evidence" value="ECO:0007669"/>
    <property type="project" value="UniProtKB-KW"/>
</dbReference>
<evidence type="ECO:0000313" key="3">
    <source>
        <dbReference type="Proteomes" id="UP000199679"/>
    </source>
</evidence>
<reference evidence="2 3" key="1">
    <citation type="submission" date="2016-10" db="EMBL/GenBank/DDBJ databases">
        <authorList>
            <person name="de Groot N.N."/>
        </authorList>
    </citation>
    <scope>NUCLEOTIDE SEQUENCE [LARGE SCALE GENOMIC DNA]</scope>
    <source>
        <strain evidence="2 3">MP1X4</strain>
    </source>
</reference>
<dbReference type="Gene3D" id="3.90.550.10">
    <property type="entry name" value="Spore Coat Polysaccharide Biosynthesis Protein SpsA, Chain A"/>
    <property type="match status" value="1"/>
</dbReference>
<dbReference type="STRING" id="652787.SAMN05216490_2793"/>